<dbReference type="EMBL" id="KB446556">
    <property type="protein sequence ID" value="EME86688.1"/>
    <property type="molecule type" value="Genomic_DNA"/>
</dbReference>
<dbReference type="Proteomes" id="UP000016932">
    <property type="component" value="Unassembled WGS sequence"/>
</dbReference>
<dbReference type="eggNOG" id="ENOG502RG5D">
    <property type="taxonomic scope" value="Eukaryota"/>
</dbReference>
<reference evidence="1 2" key="1">
    <citation type="journal article" date="2012" name="PLoS Pathog.">
        <title>Diverse lifestyles and strategies of plant pathogenesis encoded in the genomes of eighteen Dothideomycetes fungi.</title>
        <authorList>
            <person name="Ohm R.A."/>
            <person name="Feau N."/>
            <person name="Henrissat B."/>
            <person name="Schoch C.L."/>
            <person name="Horwitz B.A."/>
            <person name="Barry K.W."/>
            <person name="Condon B.J."/>
            <person name="Copeland A.C."/>
            <person name="Dhillon B."/>
            <person name="Glaser F."/>
            <person name="Hesse C.N."/>
            <person name="Kosti I."/>
            <person name="LaButti K."/>
            <person name="Lindquist E.A."/>
            <person name="Lucas S."/>
            <person name="Salamov A.A."/>
            <person name="Bradshaw R.E."/>
            <person name="Ciuffetti L."/>
            <person name="Hamelin R.C."/>
            <person name="Kema G.H.J."/>
            <person name="Lawrence C."/>
            <person name="Scott J.A."/>
            <person name="Spatafora J.W."/>
            <person name="Turgeon B.G."/>
            <person name="de Wit P.J.G.M."/>
            <person name="Zhong S."/>
            <person name="Goodwin S.B."/>
            <person name="Grigoriev I.V."/>
        </authorList>
    </citation>
    <scope>NUCLEOTIDE SEQUENCE [LARGE SCALE GENOMIC DNA]</scope>
    <source>
        <strain evidence="1 2">CIRAD86</strain>
    </source>
</reference>
<sequence>MPSTRPIWIRSRSGRAKWDTILELLSRALQGRPQVLCNLSKLVKGVSTTCWGKAQRMTQHLRSFSLGVKVNYHTTSAFFHSDQAPKLQRTGAAMECTSGQPAPNHDCTLEHLDSKLPPASRHNALDAIEQSFPPSHGNAVNLKADVLQLAASIMNESSLFGISDDEQIPEQIASPCTSSGIPIPTSSTGLTTLAYERALRNRIPAAKLARRGVYDIEAYKPTFAHLRISSARYEPAAQFCIAHNANELLSQGSPEDIINRMTPAILPGVHSHIDSKTIIPQLIHSGRSTDHVQGMLIFGQGKDARNVVHQRYRRQHAKRKRVEVEIEVLVPGQDEPWRPERRTIIAHAWLFSRIRECSVSDGTEVAEKKCPSWYLEGYLAGQLEPHDRLRISADAKGDEDQDGYIGRDVKEYEIQSEQREVRIILQGGKNSPLKRESQIPISIISILMPIDSSTTYKTRIVNDSRASSYPCTAGFHFCSSSSPASLTFLPLGRFIIWLYGRKQISEQSNSQPRLHARR</sequence>
<evidence type="ECO:0000313" key="2">
    <source>
        <dbReference type="Proteomes" id="UP000016932"/>
    </source>
</evidence>
<dbReference type="KEGG" id="pfj:MYCFIDRAFT_206910"/>
<name>M3BBW7_PSEFD</name>
<dbReference type="HOGENOM" id="CLU_525923_0_0_1"/>
<dbReference type="AlphaFoldDB" id="M3BBW7"/>
<evidence type="ECO:0000313" key="1">
    <source>
        <dbReference type="EMBL" id="EME86688.1"/>
    </source>
</evidence>
<gene>
    <name evidence="1" type="ORF">MYCFIDRAFT_206910</name>
</gene>
<protein>
    <submittedName>
        <fullName evidence="1">Uncharacterized protein</fullName>
    </submittedName>
</protein>
<dbReference type="RefSeq" id="XP_007923877.1">
    <property type="nucleotide sequence ID" value="XM_007925686.1"/>
</dbReference>
<organism evidence="1 2">
    <name type="scientific">Pseudocercospora fijiensis (strain CIRAD86)</name>
    <name type="common">Black leaf streak disease fungus</name>
    <name type="synonym">Mycosphaerella fijiensis</name>
    <dbReference type="NCBI Taxonomy" id="383855"/>
    <lineage>
        <taxon>Eukaryota</taxon>
        <taxon>Fungi</taxon>
        <taxon>Dikarya</taxon>
        <taxon>Ascomycota</taxon>
        <taxon>Pezizomycotina</taxon>
        <taxon>Dothideomycetes</taxon>
        <taxon>Dothideomycetidae</taxon>
        <taxon>Mycosphaerellales</taxon>
        <taxon>Mycosphaerellaceae</taxon>
        <taxon>Pseudocercospora</taxon>
    </lineage>
</organism>
<proteinExistence type="predicted"/>
<dbReference type="GeneID" id="19336526"/>
<keyword evidence="2" id="KW-1185">Reference proteome</keyword>
<dbReference type="VEuPathDB" id="FungiDB:MYCFIDRAFT_206910"/>
<accession>M3BBW7</accession>
<dbReference type="OrthoDB" id="1044435at2759"/>